<dbReference type="EMBL" id="CP014143">
    <property type="protein sequence ID" value="AOS96161.1"/>
    <property type="molecule type" value="Genomic_DNA"/>
</dbReference>
<evidence type="ECO:0000256" key="2">
    <source>
        <dbReference type="ARBA" id="ARBA00023002"/>
    </source>
</evidence>
<dbReference type="CDD" id="cd04733">
    <property type="entry name" value="OYE_like_2_FMN"/>
    <property type="match status" value="1"/>
</dbReference>
<dbReference type="PATRIC" id="fig|1769779.3.peg.709"/>
<accession>A0A1C9W4S3</accession>
<name>A0A1C9W4S3_9GAMM</name>
<dbReference type="AlphaFoldDB" id="A0A1C9W4S3"/>
<evidence type="ECO:0000313" key="5">
    <source>
        <dbReference type="Proteomes" id="UP000095672"/>
    </source>
</evidence>
<dbReference type="GO" id="GO:0016491">
    <property type="term" value="F:oxidoreductase activity"/>
    <property type="evidence" value="ECO:0007669"/>
    <property type="project" value="UniProtKB-KW"/>
</dbReference>
<dbReference type="KEGG" id="micc:AUP74_00692"/>
<dbReference type="PANTHER" id="PTHR43656">
    <property type="entry name" value="BINDING OXIDOREDUCTASE, PUTATIVE (AFU_ORTHOLOGUE AFUA_2G08260)-RELATED"/>
    <property type="match status" value="1"/>
</dbReference>
<sequence>MNLKSALSLVLQPRLEKPCYRPLTNLELSPMSATQSPFEPISLPSGQNLKNRLVKAAMEENLGTAALAPGREMLRLYRQWAEGGAGLIITGNVMVDKLAMTGPGGLALELETDLAPFRHWAAEAKRNSARVWMQISHPGRQVFKAMGGKALAPSAIALDLGKHSKMFPMPKAMDEVEIRDVIQRFVHSAQQAERAGFDGVQIHAAHGYLLNQFLSPRINQRQDQWGGSIENRARLLMEVVEGIREKVSRDFALAVKLNSADFQRGGFDEQDAAAVVQMLNETGIDLIEISGGNYEAPAMQGRTTDDRTLAREAYFLEFAEALAKVSRVPLMTTGGIRGLDTAGRVLAAGVDLVGIASALAVQPDLPKQWQREPVFRPEIPTANWRDKTLSGLANMAIIKRYLKRWGAGKAFRRLSPLPSLLLGQLRQKKLVKRYRDLYTGLKVQPVVLGAADENPVQ</sequence>
<dbReference type="Pfam" id="PF00724">
    <property type="entry name" value="Oxidored_FMN"/>
    <property type="match status" value="1"/>
</dbReference>
<dbReference type="InterPro" id="IPR001155">
    <property type="entry name" value="OxRdtase_FMN_N"/>
</dbReference>
<evidence type="ECO:0000259" key="3">
    <source>
        <dbReference type="Pfam" id="PF00724"/>
    </source>
</evidence>
<feature type="domain" description="NADH:flavin oxidoreductase/NADH oxidase N-terminal" evidence="3">
    <location>
        <begin position="38"/>
        <end position="370"/>
    </location>
</feature>
<dbReference type="STRING" id="1769779.AUP74_00692"/>
<evidence type="ECO:0000256" key="1">
    <source>
        <dbReference type="ARBA" id="ARBA00022630"/>
    </source>
</evidence>
<dbReference type="Gene3D" id="3.20.20.70">
    <property type="entry name" value="Aldolase class I"/>
    <property type="match status" value="1"/>
</dbReference>
<dbReference type="GO" id="GO:0010181">
    <property type="term" value="F:FMN binding"/>
    <property type="evidence" value="ECO:0007669"/>
    <property type="project" value="InterPro"/>
</dbReference>
<protein>
    <submittedName>
        <fullName evidence="4">NADH oxidase</fullName>
        <ecNumber evidence="4">1.-.-.-</ecNumber>
    </submittedName>
</protein>
<keyword evidence="1" id="KW-0285">Flavoprotein</keyword>
<dbReference type="EC" id="1.-.-.-" evidence="4"/>
<proteinExistence type="predicted"/>
<dbReference type="InterPro" id="IPR051799">
    <property type="entry name" value="NADH_flavin_oxidoreductase"/>
</dbReference>
<dbReference type="InterPro" id="IPR013785">
    <property type="entry name" value="Aldolase_TIM"/>
</dbReference>
<keyword evidence="5" id="KW-1185">Reference proteome</keyword>
<evidence type="ECO:0000313" key="4">
    <source>
        <dbReference type="EMBL" id="AOS96161.1"/>
    </source>
</evidence>
<organism evidence="4 5">
    <name type="scientific">Microbulbifer aggregans</name>
    <dbReference type="NCBI Taxonomy" id="1769779"/>
    <lineage>
        <taxon>Bacteria</taxon>
        <taxon>Pseudomonadati</taxon>
        <taxon>Pseudomonadota</taxon>
        <taxon>Gammaproteobacteria</taxon>
        <taxon>Cellvibrionales</taxon>
        <taxon>Microbulbiferaceae</taxon>
        <taxon>Microbulbifer</taxon>
    </lineage>
</organism>
<reference evidence="5" key="1">
    <citation type="submission" date="2016-01" db="EMBL/GenBank/DDBJ databases">
        <title>Complete genome sequence of Microbulbifer sp. CCB-MM1, a halophile isolated from Matang Mangrove Forest, Perak.</title>
        <authorList>
            <person name="Moh T.H."/>
            <person name="Dinesh B."/>
            <person name="Lau N.-S."/>
            <person name="Go F."/>
            <person name="Alexander Chong S.-C."/>
        </authorList>
    </citation>
    <scope>NUCLEOTIDE SEQUENCE [LARGE SCALE GENOMIC DNA]</scope>
    <source>
        <strain evidence="5">CCB-MM1</strain>
    </source>
</reference>
<gene>
    <name evidence="4" type="ORF">AUP74_00692</name>
</gene>
<dbReference type="SUPFAM" id="SSF51395">
    <property type="entry name" value="FMN-linked oxidoreductases"/>
    <property type="match status" value="1"/>
</dbReference>
<dbReference type="Proteomes" id="UP000095672">
    <property type="component" value="Chromosome"/>
</dbReference>
<keyword evidence="2 4" id="KW-0560">Oxidoreductase</keyword>
<dbReference type="PANTHER" id="PTHR43656:SF2">
    <property type="entry name" value="BINDING OXIDOREDUCTASE, PUTATIVE (AFU_ORTHOLOGUE AFUA_2G08260)-RELATED"/>
    <property type="match status" value="1"/>
</dbReference>